<dbReference type="Proteomes" id="UP000829196">
    <property type="component" value="Unassembled WGS sequence"/>
</dbReference>
<feature type="compositionally biased region" description="Pro residues" evidence="2">
    <location>
        <begin position="70"/>
        <end position="79"/>
    </location>
</feature>
<proteinExistence type="inferred from homology"/>
<dbReference type="GO" id="GO:0006402">
    <property type="term" value="P:mRNA catabolic process"/>
    <property type="evidence" value="ECO:0007669"/>
    <property type="project" value="InterPro"/>
</dbReference>
<dbReference type="SMR" id="A0A8T3AG16"/>
<dbReference type="Pfam" id="PF04078">
    <property type="entry name" value="Rcd1"/>
    <property type="match status" value="1"/>
</dbReference>
<dbReference type="PANTHER" id="PTHR12262">
    <property type="entry name" value="CCR4-NOT TRANSCRIPTION COMPLEX SUBUNIT 9"/>
    <property type="match status" value="1"/>
</dbReference>
<evidence type="ECO:0008006" key="5">
    <source>
        <dbReference type="Google" id="ProtNLM"/>
    </source>
</evidence>
<dbReference type="InterPro" id="IPR016024">
    <property type="entry name" value="ARM-type_fold"/>
</dbReference>
<dbReference type="AlphaFoldDB" id="A0A8T3AG16"/>
<accession>A0A8T3AG16</accession>
<feature type="region of interest" description="Disordered" evidence="2">
    <location>
        <begin position="69"/>
        <end position="89"/>
    </location>
</feature>
<comment type="similarity">
    <text evidence="1">Belongs to the CNOT9 family.</text>
</comment>
<keyword evidence="4" id="KW-1185">Reference proteome</keyword>
<dbReference type="InterPro" id="IPR007216">
    <property type="entry name" value="CNOT9"/>
</dbReference>
<evidence type="ECO:0000256" key="1">
    <source>
        <dbReference type="ARBA" id="ARBA00006385"/>
    </source>
</evidence>
<evidence type="ECO:0000313" key="4">
    <source>
        <dbReference type="Proteomes" id="UP000829196"/>
    </source>
</evidence>
<sequence length="349" mass="38985">MKSCKLCGYKEGGSFISSDPKRGKENKNSRTGAFISSPQNFVLSDLHHRLIMARMPQSYSMNAPYGPRFSLPPTPPVRPGPGGRGTGKDRTMATVGQLLLDIRNPALRENALLLLSKEIVSIYPVLSKNTLDSGSSNRVCNALALLQSVASHSETRIPFLNAHIPLYLYPFLMTTNKTKPYEYLRLTSLGVIGSLVKNDDTEVISFLLQTEIVPLCLRTMEIGSELSKTVSTFILQKIILDEVGLYYICSTPDRFHCVTQVLGTIVESLVEQPSIRLLRHIIRCYLRFSEDRRYQACIALRDNLPVRLKDGTFENLIRNDPITVHWLQRLLINLYGDVSVGGPKGGFGQ</sequence>
<name>A0A8T3AG16_DENNO</name>
<comment type="caution">
    <text evidence="3">The sequence shown here is derived from an EMBL/GenBank/DDBJ whole genome shotgun (WGS) entry which is preliminary data.</text>
</comment>
<evidence type="ECO:0000256" key="2">
    <source>
        <dbReference type="SAM" id="MobiDB-lite"/>
    </source>
</evidence>
<dbReference type="InterPro" id="IPR011989">
    <property type="entry name" value="ARM-like"/>
</dbReference>
<dbReference type="SUPFAM" id="SSF48371">
    <property type="entry name" value="ARM repeat"/>
    <property type="match status" value="1"/>
</dbReference>
<dbReference type="Gene3D" id="1.25.10.10">
    <property type="entry name" value="Leucine-rich Repeat Variant"/>
    <property type="match status" value="1"/>
</dbReference>
<dbReference type="GO" id="GO:0030014">
    <property type="term" value="C:CCR4-NOT complex"/>
    <property type="evidence" value="ECO:0007669"/>
    <property type="project" value="InterPro"/>
</dbReference>
<dbReference type="EMBL" id="JAGYWB010000017">
    <property type="protein sequence ID" value="KAI0495103.1"/>
    <property type="molecule type" value="Genomic_DNA"/>
</dbReference>
<dbReference type="OrthoDB" id="1183224at2759"/>
<organism evidence="3 4">
    <name type="scientific">Dendrobium nobile</name>
    <name type="common">Orchid</name>
    <dbReference type="NCBI Taxonomy" id="94219"/>
    <lineage>
        <taxon>Eukaryota</taxon>
        <taxon>Viridiplantae</taxon>
        <taxon>Streptophyta</taxon>
        <taxon>Embryophyta</taxon>
        <taxon>Tracheophyta</taxon>
        <taxon>Spermatophyta</taxon>
        <taxon>Magnoliopsida</taxon>
        <taxon>Liliopsida</taxon>
        <taxon>Asparagales</taxon>
        <taxon>Orchidaceae</taxon>
        <taxon>Epidendroideae</taxon>
        <taxon>Malaxideae</taxon>
        <taxon>Dendrobiinae</taxon>
        <taxon>Dendrobium</taxon>
    </lineage>
</organism>
<evidence type="ECO:0000313" key="3">
    <source>
        <dbReference type="EMBL" id="KAI0495103.1"/>
    </source>
</evidence>
<gene>
    <name evidence="3" type="ORF">KFK09_025250</name>
</gene>
<protein>
    <recommendedName>
        <fullName evidence="5">Cell differentiation protein rcd1</fullName>
    </recommendedName>
</protein>
<reference evidence="3" key="1">
    <citation type="journal article" date="2022" name="Front. Genet.">
        <title>Chromosome-Scale Assembly of the Dendrobium nobile Genome Provides Insights Into the Molecular Mechanism of the Biosynthesis of the Medicinal Active Ingredient of Dendrobium.</title>
        <authorList>
            <person name="Xu Q."/>
            <person name="Niu S.-C."/>
            <person name="Li K.-L."/>
            <person name="Zheng P.-J."/>
            <person name="Zhang X.-J."/>
            <person name="Jia Y."/>
            <person name="Liu Y."/>
            <person name="Niu Y.-X."/>
            <person name="Yu L.-H."/>
            <person name="Chen D.-F."/>
            <person name="Zhang G.-Q."/>
        </authorList>
    </citation>
    <scope>NUCLEOTIDE SEQUENCE</scope>
    <source>
        <tissue evidence="3">Leaf</tissue>
    </source>
</reference>